<dbReference type="Proteomes" id="UP000625711">
    <property type="component" value="Unassembled WGS sequence"/>
</dbReference>
<feature type="coiled-coil region" evidence="1">
    <location>
        <begin position="429"/>
        <end position="536"/>
    </location>
</feature>
<keyword evidence="4" id="KW-1185">Reference proteome</keyword>
<dbReference type="EMBL" id="JAACXV010014226">
    <property type="protein sequence ID" value="KAF7269439.1"/>
    <property type="molecule type" value="Genomic_DNA"/>
</dbReference>
<comment type="caution">
    <text evidence="3">The sequence shown here is derived from an EMBL/GenBank/DDBJ whole genome shotgun (WGS) entry which is preliminary data.</text>
</comment>
<reference evidence="3" key="1">
    <citation type="submission" date="2020-08" db="EMBL/GenBank/DDBJ databases">
        <title>Genome sequencing and assembly of the red palm weevil Rhynchophorus ferrugineus.</title>
        <authorList>
            <person name="Dias G.B."/>
            <person name="Bergman C.M."/>
            <person name="Manee M."/>
        </authorList>
    </citation>
    <scope>NUCLEOTIDE SEQUENCE</scope>
    <source>
        <strain evidence="3">AA-2017</strain>
        <tissue evidence="3">Whole larva</tissue>
    </source>
</reference>
<protein>
    <submittedName>
        <fullName evidence="3">Uncharacterized protein</fullName>
    </submittedName>
</protein>
<proteinExistence type="predicted"/>
<keyword evidence="1" id="KW-0175">Coiled coil</keyword>
<feature type="coiled-coil region" evidence="1">
    <location>
        <begin position="1354"/>
        <end position="1384"/>
    </location>
</feature>
<feature type="coiled-coil region" evidence="1">
    <location>
        <begin position="1033"/>
        <end position="1320"/>
    </location>
</feature>
<name>A0A834HWK0_RHYFE</name>
<sequence length="1560" mass="183548">MAEDILKNKEPLLPNSSEPIQEETNSNVDKRDSTTSSVRAKKHSNIFSAIVKKARRKKITNASKELKESSLNLSCTSTISMGVHVEEIELSCQSYDKKIKKWDSVCSETNTSNHTLDHPDTPNSKPLEAHFSLPDNQMHEHEEMMSSFIPFNKPILNLSLVEGLQYILELSNQLQTSENHIINLLTRYIQDNNVQKDLLEALSYHAKLQLEAERRATTLASDMWMQQLEAGRAQEKTFQDTLTSLVKQNRQLQGENEHLFKKYEKVLVKLRTSPESKSKYHGVDTLYDDQIESMFRHNEKLQVKLETTFRKIEGLEGELCLFKKQNESMEQQLRNSTISLQRQRAEIQTIKIDHKLEKVVLNQKIDVQEKTMQETIELGNIILEDINHIKGNANILNNLYGSKTKINENCINDILHLCRNIINGLSNELINTQNLVAIKDRDIENLQERNSKLQEHLNNSATELTVLSKQIEEQSIQRKEKIIYEQKHKFLEDELRDIKTKWDDERKQWNEEKMDLSQEINKLKLFKNEVQEKEKILNQTKLFIANITTENCALKDEIICLNRSLMENGAGDYIAQIESSKVKIDILKQEVFQLRKDKSVLAAQLEKVQSENTVQKSSRDLSYKHLERQLKDKETIQEENKILRQKYETEHLTVQSLQNERMKYLEEKTMLKTVIQQLKAQIAKVPLLEEDLNNVTREASKLGLIAEYNKQQMEKTKHEVIERDRIINQLKNNVQKLNEIQMQNAKEKLSLCHELHEMCQVKEKLSDVLNCEVKKSAQLGQSKEAVEKTIQIIEEKHKNERSAIRILLRDMRMLNDEKQKIIKDNENLSSQVNMLTTKLSNEENKVNEYSKDILKKEQEINTLRKEETNLAKLKNDIIEKYRVECAKYDNNVRQLKTLIEQLRKENKELDASVGYLKKNAEKLQKDLDSSRKNEKEFNDKVNELSREKKSHEMQIADHLNMMKTVQRENGILKEQNSAILNERDRQINEIICLSGLLDKVVNDFENSIKASEEKEELFKAEIIESQKLIKLYLMQIEDNKKVLEKHKHQLDELVELKEKETHFETKCSKLKQEMKDLEKEYMSIKEKNEDLEANCKEIANELDLLKAQMQIIVDQKEKDYVYYKKHLAELTRKHDNEEKQNKTETGKLKQQLNEIKQKMDNEKTAYETLVQVHKDVSNKFMRSIKDLVDVKNKNREISEELKEKCDALKKIEDEKTDLKYQLNCTKTEIEYLKRNVIDLKEKNHLLEESEPFTTNQEITNLRNEIEETQSNQHELKKEIIQYKQDIALLQLQKSEIALELHETEKKFETEKQICEQLSNTHKLLLAAVLDMKDSGKVNGIITNCDMDFLTQNQLEKYEKIIKEIQSEHEQSETLQKQIEFEENRIILSQLPKFKNLCNIKVKIFSDIVEVINLYSDEIKGDVYDLVKIENCKFYLLEIYIPSALEKHLRQINWFLSIYITNELKRKDSNDTFSLKFLTGYHKHYISLDRTCNMIHLQSNTSDLMLLKTYFCIDVLVDVNNIDSVKQKLKDMMLTARNCMDKDELQMLYVKLRKFWIENRH</sequence>
<gene>
    <name evidence="3" type="ORF">GWI33_017543</name>
</gene>
<feature type="compositionally biased region" description="Basic and acidic residues" evidence="2">
    <location>
        <begin position="1"/>
        <end position="10"/>
    </location>
</feature>
<evidence type="ECO:0000256" key="2">
    <source>
        <dbReference type="SAM" id="MobiDB-lite"/>
    </source>
</evidence>
<feature type="region of interest" description="Disordered" evidence="2">
    <location>
        <begin position="1"/>
        <end position="41"/>
    </location>
</feature>
<accession>A0A834HWK0</accession>
<feature type="coiled-coil region" evidence="1">
    <location>
        <begin position="298"/>
        <end position="346"/>
    </location>
</feature>
<feature type="compositionally biased region" description="Polar residues" evidence="2">
    <location>
        <begin position="14"/>
        <end position="27"/>
    </location>
</feature>
<evidence type="ECO:0000313" key="4">
    <source>
        <dbReference type="Proteomes" id="UP000625711"/>
    </source>
</evidence>
<organism evidence="3 4">
    <name type="scientific">Rhynchophorus ferrugineus</name>
    <name type="common">Red palm weevil</name>
    <name type="synonym">Curculio ferrugineus</name>
    <dbReference type="NCBI Taxonomy" id="354439"/>
    <lineage>
        <taxon>Eukaryota</taxon>
        <taxon>Metazoa</taxon>
        <taxon>Ecdysozoa</taxon>
        <taxon>Arthropoda</taxon>
        <taxon>Hexapoda</taxon>
        <taxon>Insecta</taxon>
        <taxon>Pterygota</taxon>
        <taxon>Neoptera</taxon>
        <taxon>Endopterygota</taxon>
        <taxon>Coleoptera</taxon>
        <taxon>Polyphaga</taxon>
        <taxon>Cucujiformia</taxon>
        <taxon>Curculionidae</taxon>
        <taxon>Dryophthorinae</taxon>
        <taxon>Rhynchophorus</taxon>
    </lineage>
</organism>
<evidence type="ECO:0000313" key="3">
    <source>
        <dbReference type="EMBL" id="KAF7269439.1"/>
    </source>
</evidence>
<feature type="region of interest" description="Disordered" evidence="2">
    <location>
        <begin position="926"/>
        <end position="949"/>
    </location>
</feature>
<evidence type="ECO:0000256" key="1">
    <source>
        <dbReference type="SAM" id="Coils"/>
    </source>
</evidence>
<dbReference type="OrthoDB" id="6784135at2759"/>